<dbReference type="EMBL" id="OZ019909">
    <property type="protein sequence ID" value="CAK9209163.1"/>
    <property type="molecule type" value="Genomic_DNA"/>
</dbReference>
<evidence type="ECO:0000313" key="10">
    <source>
        <dbReference type="Proteomes" id="UP001497512"/>
    </source>
</evidence>
<keyword evidence="4" id="KW-0679">Respiratory chain</keyword>
<evidence type="ECO:0000313" key="9">
    <source>
        <dbReference type="EMBL" id="CAK9209163.1"/>
    </source>
</evidence>
<evidence type="ECO:0000256" key="1">
    <source>
        <dbReference type="ARBA" id="ARBA00004443"/>
    </source>
</evidence>
<keyword evidence="7" id="KW-0496">Mitochondrion</keyword>
<evidence type="ECO:0008006" key="11">
    <source>
        <dbReference type="Google" id="ProtNLM"/>
    </source>
</evidence>
<dbReference type="SUPFAM" id="SSF81524">
    <property type="entry name" value="14 kDa protein of cytochrome bc1 complex (Ubiquinol-cytochrome c reductase)"/>
    <property type="match status" value="1"/>
</dbReference>
<dbReference type="PANTHER" id="PTHR12022:SF0">
    <property type="entry name" value="CYTOCHROME B-C1 COMPLEX SUBUNIT 7"/>
    <property type="match status" value="1"/>
</dbReference>
<name>A0ABP0TZQ3_9BRYO</name>
<keyword evidence="10" id="KW-1185">Reference proteome</keyword>
<sequence length="122" mass="14407">MAKALEKAFEPIWNWASRRYQAAVAKELKKYGLRYDDLLDDMYDLDIKEALARLPQQEVDLRNQRLKRAMDYSGKHVYMPKALQAKQTPYLSYLQDTLQLVKEERKEHAELGSDMPYNRAIP</sequence>
<keyword evidence="6" id="KW-0249">Electron transport</keyword>
<evidence type="ECO:0000256" key="2">
    <source>
        <dbReference type="ARBA" id="ARBA00008554"/>
    </source>
</evidence>
<evidence type="ECO:0000256" key="4">
    <source>
        <dbReference type="ARBA" id="ARBA00022660"/>
    </source>
</evidence>
<gene>
    <name evidence="9" type="ORF">CSSPTR1EN2_LOCUS9546</name>
</gene>
<organism evidence="9 10">
    <name type="scientific">Sphagnum troendelagicum</name>
    <dbReference type="NCBI Taxonomy" id="128251"/>
    <lineage>
        <taxon>Eukaryota</taxon>
        <taxon>Viridiplantae</taxon>
        <taxon>Streptophyta</taxon>
        <taxon>Embryophyta</taxon>
        <taxon>Bryophyta</taxon>
        <taxon>Sphagnophytina</taxon>
        <taxon>Sphagnopsida</taxon>
        <taxon>Sphagnales</taxon>
        <taxon>Sphagnaceae</taxon>
        <taxon>Sphagnum</taxon>
    </lineage>
</organism>
<comment type="similarity">
    <text evidence="2">Belongs to the UQCRB/QCR7 family.</text>
</comment>
<reference evidence="9" key="1">
    <citation type="submission" date="2024-02" db="EMBL/GenBank/DDBJ databases">
        <authorList>
            <consortium name="ELIXIR-Norway"/>
            <consortium name="Elixir Norway"/>
        </authorList>
    </citation>
    <scope>NUCLEOTIDE SEQUENCE</scope>
</reference>
<dbReference type="InterPro" id="IPR003197">
    <property type="entry name" value="QCR7"/>
</dbReference>
<evidence type="ECO:0000256" key="3">
    <source>
        <dbReference type="ARBA" id="ARBA00022448"/>
    </source>
</evidence>
<evidence type="ECO:0000256" key="7">
    <source>
        <dbReference type="ARBA" id="ARBA00023128"/>
    </source>
</evidence>
<keyword evidence="8" id="KW-0472">Membrane</keyword>
<evidence type="ECO:0000256" key="6">
    <source>
        <dbReference type="ARBA" id="ARBA00022982"/>
    </source>
</evidence>
<dbReference type="PANTHER" id="PTHR12022">
    <property type="entry name" value="UBIQUINOL-CYTOCHROME C REDUCTASE COMPLEX 14 KD PROTEIN"/>
    <property type="match status" value="1"/>
</dbReference>
<dbReference type="Pfam" id="PF02271">
    <property type="entry name" value="UCR_14kD"/>
    <property type="match status" value="1"/>
</dbReference>
<keyword evidence="5" id="KW-0999">Mitochondrion inner membrane</keyword>
<keyword evidence="3" id="KW-0813">Transport</keyword>
<dbReference type="Gene3D" id="1.10.1090.10">
    <property type="entry name" value="Cytochrome b-c1 complex subunit 7"/>
    <property type="match status" value="1"/>
</dbReference>
<dbReference type="Proteomes" id="UP001497512">
    <property type="component" value="Chromosome 17"/>
</dbReference>
<protein>
    <recommendedName>
        <fullName evidence="11">Cytochrome b-c1 complex subunit 7</fullName>
    </recommendedName>
</protein>
<evidence type="ECO:0000256" key="8">
    <source>
        <dbReference type="ARBA" id="ARBA00023136"/>
    </source>
</evidence>
<evidence type="ECO:0000256" key="5">
    <source>
        <dbReference type="ARBA" id="ARBA00022792"/>
    </source>
</evidence>
<proteinExistence type="inferred from homology"/>
<dbReference type="InterPro" id="IPR036544">
    <property type="entry name" value="QCR7_sf"/>
</dbReference>
<comment type="subcellular location">
    <subcellularLocation>
        <location evidence="1">Mitochondrion inner membrane</location>
        <topology evidence="1">Peripheral membrane protein</topology>
        <orientation evidence="1">Matrix side</orientation>
    </subcellularLocation>
</comment>
<accession>A0ABP0TZQ3</accession>